<organism evidence="2 3">
    <name type="scientific">Oryza sativa subsp. japonica</name>
    <name type="common">Rice</name>
    <dbReference type="NCBI Taxonomy" id="39947"/>
    <lineage>
        <taxon>Eukaryota</taxon>
        <taxon>Viridiplantae</taxon>
        <taxon>Streptophyta</taxon>
        <taxon>Embryophyta</taxon>
        <taxon>Tracheophyta</taxon>
        <taxon>Spermatophyta</taxon>
        <taxon>Magnoliopsida</taxon>
        <taxon>Liliopsida</taxon>
        <taxon>Poales</taxon>
        <taxon>Poaceae</taxon>
        <taxon>BOP clade</taxon>
        <taxon>Oryzoideae</taxon>
        <taxon>Oryzeae</taxon>
        <taxon>Oryzinae</taxon>
        <taxon>Oryza</taxon>
        <taxon>Oryza sativa</taxon>
    </lineage>
</organism>
<reference evidence="2 3" key="3">
    <citation type="journal article" date="2013" name="Rice">
        <title>Improvement of the Oryza sativa Nipponbare reference genome using next generation sequence and optical map data.</title>
        <authorList>
            <person name="Kawahara Y."/>
            <person name="de la Bastide M."/>
            <person name="Hamilton J.P."/>
            <person name="Kanamori H."/>
            <person name="McCombie W.R."/>
            <person name="Ouyang S."/>
            <person name="Schwartz D.C."/>
            <person name="Tanaka T."/>
            <person name="Wu J."/>
            <person name="Zhou S."/>
            <person name="Childs K.L."/>
            <person name="Davidson R.M."/>
            <person name="Lin H."/>
            <person name="Quesada-Ocampo L."/>
            <person name="Vaillancourt B."/>
            <person name="Sakai H."/>
            <person name="Lee S.S."/>
            <person name="Kim J."/>
            <person name="Numa H."/>
            <person name="Itoh T."/>
            <person name="Buell C.R."/>
            <person name="Matsumoto T."/>
        </authorList>
    </citation>
    <scope>NUCLEOTIDE SEQUENCE [LARGE SCALE GENOMIC DNA]</scope>
    <source>
        <strain evidence="3">cv. Nipponbare</strain>
    </source>
</reference>
<accession>A0A0N7KT49</accession>
<dbReference type="AlphaFoldDB" id="A0A0N7KT49"/>
<evidence type="ECO:0000313" key="2">
    <source>
        <dbReference type="EMBL" id="BAT14626.1"/>
    </source>
</evidence>
<dbReference type="InParanoid" id="A0A0N7KT49"/>
<dbReference type="PaxDb" id="39947-A0A0N7KT49"/>
<feature type="compositionally biased region" description="Low complexity" evidence="1">
    <location>
        <begin position="29"/>
        <end position="52"/>
    </location>
</feature>
<keyword evidence="3" id="KW-1185">Reference proteome</keyword>
<proteinExistence type="predicted"/>
<sequence>MAAGGRGGSGATAEARPGGCGWKRKGRRSFFSPSRSLPSPRHRSLPLPLTRSHGGGRPQSRRRRRGEPACVGRGGRLRRRPAAPAAPVAKATEVLLPSLNIWPLSQRTPARSRH</sequence>
<evidence type="ECO:0000313" key="3">
    <source>
        <dbReference type="Proteomes" id="UP000059680"/>
    </source>
</evidence>
<feature type="region of interest" description="Disordered" evidence="1">
    <location>
        <begin position="1"/>
        <end position="87"/>
    </location>
</feature>
<protein>
    <submittedName>
        <fullName evidence="2">Os11g0584400 protein</fullName>
    </submittedName>
</protein>
<evidence type="ECO:0000256" key="1">
    <source>
        <dbReference type="SAM" id="MobiDB-lite"/>
    </source>
</evidence>
<dbReference type="Proteomes" id="UP000059680">
    <property type="component" value="Chromosome 11"/>
</dbReference>
<gene>
    <name evidence="2" type="ordered locus">Os11g0584400</name>
    <name evidence="2" type="ORF">OSNPB_110584400</name>
</gene>
<dbReference type="EMBL" id="AP014967">
    <property type="protein sequence ID" value="BAT14626.1"/>
    <property type="molecule type" value="Genomic_DNA"/>
</dbReference>
<reference evidence="3" key="1">
    <citation type="journal article" date="2005" name="Nature">
        <title>The map-based sequence of the rice genome.</title>
        <authorList>
            <consortium name="International rice genome sequencing project (IRGSP)"/>
            <person name="Matsumoto T."/>
            <person name="Wu J."/>
            <person name="Kanamori H."/>
            <person name="Katayose Y."/>
            <person name="Fujisawa M."/>
            <person name="Namiki N."/>
            <person name="Mizuno H."/>
            <person name="Yamamoto K."/>
            <person name="Antonio B.A."/>
            <person name="Baba T."/>
            <person name="Sakata K."/>
            <person name="Nagamura Y."/>
            <person name="Aoki H."/>
            <person name="Arikawa K."/>
            <person name="Arita K."/>
            <person name="Bito T."/>
            <person name="Chiden Y."/>
            <person name="Fujitsuka N."/>
            <person name="Fukunaka R."/>
            <person name="Hamada M."/>
            <person name="Harada C."/>
            <person name="Hayashi A."/>
            <person name="Hijishita S."/>
            <person name="Honda M."/>
            <person name="Hosokawa S."/>
            <person name="Ichikawa Y."/>
            <person name="Idonuma A."/>
            <person name="Iijima M."/>
            <person name="Ikeda M."/>
            <person name="Ikeno M."/>
            <person name="Ito K."/>
            <person name="Ito S."/>
            <person name="Ito T."/>
            <person name="Ito Y."/>
            <person name="Ito Y."/>
            <person name="Iwabuchi A."/>
            <person name="Kamiya K."/>
            <person name="Karasawa W."/>
            <person name="Kurita K."/>
            <person name="Katagiri S."/>
            <person name="Kikuta A."/>
            <person name="Kobayashi H."/>
            <person name="Kobayashi N."/>
            <person name="Machita K."/>
            <person name="Maehara T."/>
            <person name="Masukawa M."/>
            <person name="Mizubayashi T."/>
            <person name="Mukai Y."/>
            <person name="Nagasaki H."/>
            <person name="Nagata Y."/>
            <person name="Naito S."/>
            <person name="Nakashima M."/>
            <person name="Nakama Y."/>
            <person name="Nakamichi Y."/>
            <person name="Nakamura M."/>
            <person name="Meguro A."/>
            <person name="Negishi M."/>
            <person name="Ohta I."/>
            <person name="Ohta T."/>
            <person name="Okamoto M."/>
            <person name="Ono N."/>
            <person name="Saji S."/>
            <person name="Sakaguchi M."/>
            <person name="Sakai K."/>
            <person name="Shibata M."/>
            <person name="Shimokawa T."/>
            <person name="Song J."/>
            <person name="Takazaki Y."/>
            <person name="Terasawa K."/>
            <person name="Tsugane M."/>
            <person name="Tsuji K."/>
            <person name="Ueda S."/>
            <person name="Waki K."/>
            <person name="Yamagata H."/>
            <person name="Yamamoto M."/>
            <person name="Yamamoto S."/>
            <person name="Yamane H."/>
            <person name="Yoshiki S."/>
            <person name="Yoshihara R."/>
            <person name="Yukawa K."/>
            <person name="Zhong H."/>
            <person name="Yano M."/>
            <person name="Yuan Q."/>
            <person name="Ouyang S."/>
            <person name="Liu J."/>
            <person name="Jones K.M."/>
            <person name="Gansberger K."/>
            <person name="Moffat K."/>
            <person name="Hill J."/>
            <person name="Bera J."/>
            <person name="Fadrosh D."/>
            <person name="Jin S."/>
            <person name="Johri S."/>
            <person name="Kim M."/>
            <person name="Overton L."/>
            <person name="Reardon M."/>
            <person name="Tsitrin T."/>
            <person name="Vuong H."/>
            <person name="Weaver B."/>
            <person name="Ciecko A."/>
            <person name="Tallon L."/>
            <person name="Jackson J."/>
            <person name="Pai G."/>
            <person name="Aken S.V."/>
            <person name="Utterback T."/>
            <person name="Reidmuller S."/>
            <person name="Feldblyum T."/>
            <person name="Hsiao J."/>
            <person name="Zismann V."/>
            <person name="Iobst S."/>
            <person name="de Vazeille A.R."/>
            <person name="Buell C.R."/>
            <person name="Ying K."/>
            <person name="Li Y."/>
            <person name="Lu T."/>
            <person name="Huang Y."/>
            <person name="Zhao Q."/>
            <person name="Feng Q."/>
            <person name="Zhang L."/>
            <person name="Zhu J."/>
            <person name="Weng Q."/>
            <person name="Mu J."/>
            <person name="Lu Y."/>
            <person name="Fan D."/>
            <person name="Liu Y."/>
            <person name="Guan J."/>
            <person name="Zhang Y."/>
            <person name="Yu S."/>
            <person name="Liu X."/>
            <person name="Zhang Y."/>
            <person name="Hong G."/>
            <person name="Han B."/>
            <person name="Choisne N."/>
            <person name="Demange N."/>
            <person name="Orjeda G."/>
            <person name="Samain S."/>
            <person name="Cattolico L."/>
            <person name="Pelletier E."/>
            <person name="Couloux A."/>
            <person name="Segurens B."/>
            <person name="Wincker P."/>
            <person name="D'Hont A."/>
            <person name="Scarpelli C."/>
            <person name="Weissenbach J."/>
            <person name="Salanoubat M."/>
            <person name="Quetier F."/>
            <person name="Yu Y."/>
            <person name="Kim H.R."/>
            <person name="Rambo T."/>
            <person name="Currie J."/>
            <person name="Collura K."/>
            <person name="Luo M."/>
            <person name="Yang T."/>
            <person name="Ammiraju J.S.S."/>
            <person name="Engler F."/>
            <person name="Soderlund C."/>
            <person name="Wing R.A."/>
            <person name="Palmer L.E."/>
            <person name="de la Bastide M."/>
            <person name="Spiegel L."/>
            <person name="Nascimento L."/>
            <person name="Zutavern T."/>
            <person name="O'Shaughnessy A."/>
            <person name="Dike S."/>
            <person name="Dedhia N."/>
            <person name="Preston R."/>
            <person name="Balija V."/>
            <person name="McCombie W.R."/>
            <person name="Chow T."/>
            <person name="Chen H."/>
            <person name="Chung M."/>
            <person name="Chen C."/>
            <person name="Shaw J."/>
            <person name="Wu H."/>
            <person name="Hsiao K."/>
            <person name="Chao Y."/>
            <person name="Chu M."/>
            <person name="Cheng C."/>
            <person name="Hour A."/>
            <person name="Lee P."/>
            <person name="Lin S."/>
            <person name="Lin Y."/>
            <person name="Liou J."/>
            <person name="Liu S."/>
            <person name="Hsing Y."/>
            <person name="Raghuvanshi S."/>
            <person name="Mohanty A."/>
            <person name="Bharti A.K."/>
            <person name="Gaur A."/>
            <person name="Gupta V."/>
            <person name="Kumar D."/>
            <person name="Ravi V."/>
            <person name="Vij S."/>
            <person name="Kapur A."/>
            <person name="Khurana P."/>
            <person name="Khurana P."/>
            <person name="Khurana J.P."/>
            <person name="Tyagi A.K."/>
            <person name="Gaikwad K."/>
            <person name="Singh A."/>
            <person name="Dalal V."/>
            <person name="Srivastava S."/>
            <person name="Dixit A."/>
            <person name="Pal A.K."/>
            <person name="Ghazi I.A."/>
            <person name="Yadav M."/>
            <person name="Pandit A."/>
            <person name="Bhargava A."/>
            <person name="Sureshbabu K."/>
            <person name="Batra K."/>
            <person name="Sharma T.R."/>
            <person name="Mohapatra T."/>
            <person name="Singh N.K."/>
            <person name="Messing J."/>
            <person name="Nelson A.B."/>
            <person name="Fuks G."/>
            <person name="Kavchok S."/>
            <person name="Keizer G."/>
            <person name="Linton E."/>
            <person name="Llaca V."/>
            <person name="Song R."/>
            <person name="Tanyolac B."/>
            <person name="Young S."/>
            <person name="Ho-Il K."/>
            <person name="Hahn J.H."/>
            <person name="Sangsakoo G."/>
            <person name="Vanavichit A."/>
            <person name="de Mattos Luiz.A.T."/>
            <person name="Zimmer P.D."/>
            <person name="Malone G."/>
            <person name="Dellagostin O."/>
            <person name="de Oliveira A.C."/>
            <person name="Bevan M."/>
            <person name="Bancroft I."/>
            <person name="Minx P."/>
            <person name="Cordum H."/>
            <person name="Wilson R."/>
            <person name="Cheng Z."/>
            <person name="Jin W."/>
            <person name="Jiang J."/>
            <person name="Leong S.A."/>
            <person name="Iwama H."/>
            <person name="Gojobori T."/>
            <person name="Itoh T."/>
            <person name="Niimura Y."/>
            <person name="Fujii Y."/>
            <person name="Habara T."/>
            <person name="Sakai H."/>
            <person name="Sato Y."/>
            <person name="Wilson G."/>
            <person name="Kumar K."/>
            <person name="McCouch S."/>
            <person name="Juretic N."/>
            <person name="Hoen D."/>
            <person name="Wright S."/>
            <person name="Bruskiewich R."/>
            <person name="Bureau T."/>
            <person name="Miyao A."/>
            <person name="Hirochika H."/>
            <person name="Nishikawa T."/>
            <person name="Kadowaki K."/>
            <person name="Sugiura M."/>
            <person name="Burr B."/>
            <person name="Sasaki T."/>
        </authorList>
    </citation>
    <scope>NUCLEOTIDE SEQUENCE [LARGE SCALE GENOMIC DNA]</scope>
    <source>
        <strain evidence="3">cv. Nipponbare</strain>
    </source>
</reference>
<feature type="compositionally biased region" description="Gly residues" evidence="1">
    <location>
        <begin position="1"/>
        <end position="10"/>
    </location>
</feature>
<reference evidence="2 3" key="2">
    <citation type="journal article" date="2013" name="Plant Cell Physiol.">
        <title>Rice Annotation Project Database (RAP-DB): an integrative and interactive database for rice genomics.</title>
        <authorList>
            <person name="Sakai H."/>
            <person name="Lee S.S."/>
            <person name="Tanaka T."/>
            <person name="Numa H."/>
            <person name="Kim J."/>
            <person name="Kawahara Y."/>
            <person name="Wakimoto H."/>
            <person name="Yang C.C."/>
            <person name="Iwamoto M."/>
            <person name="Abe T."/>
            <person name="Yamada Y."/>
            <person name="Muto A."/>
            <person name="Inokuchi H."/>
            <person name="Ikemura T."/>
            <person name="Matsumoto T."/>
            <person name="Sasaki T."/>
            <person name="Itoh T."/>
        </authorList>
    </citation>
    <scope>NUCLEOTIDE SEQUENCE [LARGE SCALE GENOMIC DNA]</scope>
    <source>
        <strain evidence="3">cv. Nipponbare</strain>
    </source>
</reference>
<name>A0A0N7KT49_ORYSJ</name>